<feature type="region of interest" description="Disordered" evidence="3">
    <location>
        <begin position="47"/>
        <end position="69"/>
    </location>
</feature>
<protein>
    <submittedName>
        <fullName evidence="5">Uncharacterized protein</fullName>
    </submittedName>
</protein>
<dbReference type="AlphaFoldDB" id="A0AAD5L5D8"/>
<feature type="transmembrane region" description="Helical" evidence="4">
    <location>
        <begin position="75"/>
        <end position="99"/>
    </location>
</feature>
<evidence type="ECO:0000313" key="6">
    <source>
        <dbReference type="Proteomes" id="UP001209570"/>
    </source>
</evidence>
<keyword evidence="4" id="KW-0812">Transmembrane</keyword>
<evidence type="ECO:0000313" key="5">
    <source>
        <dbReference type="EMBL" id="KAJ0388931.1"/>
    </source>
</evidence>
<keyword evidence="6" id="KW-1185">Reference proteome</keyword>
<dbReference type="Gene3D" id="1.20.1110.10">
    <property type="entry name" value="Calcium-transporting ATPase, transmembrane domain"/>
    <property type="match status" value="1"/>
</dbReference>
<feature type="compositionally biased region" description="Acidic residues" evidence="3">
    <location>
        <begin position="58"/>
        <end position="67"/>
    </location>
</feature>
<accession>A0AAD5L5D8</accession>
<dbReference type="PANTHER" id="PTHR24093">
    <property type="entry name" value="CATION TRANSPORTING ATPASE"/>
    <property type="match status" value="1"/>
</dbReference>
<organism evidence="5 6">
    <name type="scientific">Pythium insidiosum</name>
    <name type="common">Pythiosis disease agent</name>
    <dbReference type="NCBI Taxonomy" id="114742"/>
    <lineage>
        <taxon>Eukaryota</taxon>
        <taxon>Sar</taxon>
        <taxon>Stramenopiles</taxon>
        <taxon>Oomycota</taxon>
        <taxon>Peronosporomycetes</taxon>
        <taxon>Pythiales</taxon>
        <taxon>Pythiaceae</taxon>
        <taxon>Pythium</taxon>
    </lineage>
</organism>
<evidence type="ECO:0000256" key="4">
    <source>
        <dbReference type="SAM" id="Phobius"/>
    </source>
</evidence>
<keyword evidence="2" id="KW-0460">Magnesium</keyword>
<dbReference type="GO" id="GO:0005388">
    <property type="term" value="F:P-type calcium transporter activity"/>
    <property type="evidence" value="ECO:0007669"/>
    <property type="project" value="TreeGrafter"/>
</dbReference>
<dbReference type="GO" id="GO:0012505">
    <property type="term" value="C:endomembrane system"/>
    <property type="evidence" value="ECO:0007669"/>
    <property type="project" value="UniProtKB-SubCell"/>
</dbReference>
<evidence type="ECO:0000256" key="1">
    <source>
        <dbReference type="ARBA" id="ARBA00004127"/>
    </source>
</evidence>
<dbReference type="GO" id="GO:0005886">
    <property type="term" value="C:plasma membrane"/>
    <property type="evidence" value="ECO:0007669"/>
    <property type="project" value="TreeGrafter"/>
</dbReference>
<feature type="transmembrane region" description="Helical" evidence="4">
    <location>
        <begin position="120"/>
        <end position="137"/>
    </location>
</feature>
<gene>
    <name evidence="5" type="ORF">P43SY_010797</name>
</gene>
<dbReference type="EMBL" id="JAKCXM010005667">
    <property type="protein sequence ID" value="KAJ0388931.1"/>
    <property type="molecule type" value="Genomic_DNA"/>
</dbReference>
<name>A0AAD5L5D8_PYTIN</name>
<dbReference type="Proteomes" id="UP001209570">
    <property type="component" value="Unassembled WGS sequence"/>
</dbReference>
<dbReference type="SUPFAM" id="SSF81665">
    <property type="entry name" value="Calcium ATPase, transmembrane domain M"/>
    <property type="match status" value="1"/>
</dbReference>
<evidence type="ECO:0000256" key="2">
    <source>
        <dbReference type="ARBA" id="ARBA00022842"/>
    </source>
</evidence>
<comment type="caution">
    <text evidence="5">The sequence shown here is derived from an EMBL/GenBank/DDBJ whole genome shotgun (WGS) entry which is preliminary data.</text>
</comment>
<evidence type="ECO:0000256" key="3">
    <source>
        <dbReference type="SAM" id="MobiDB-lite"/>
    </source>
</evidence>
<sequence length="142" mass="15690">MGKMLVVAVGENSQAGIIKKLISGGGAKKKAEEKNHEIEKDAYIEIQTPKLDEKEANNDYDDDDEESQSPLEGKLYRLTVLIGKLGTAVALLVFVIMCIRFSIDTFGKKDKAWSNSYISDYLEFFIVAITVLVVAIPEEDAS</sequence>
<dbReference type="PANTHER" id="PTHR24093:SF369">
    <property type="entry name" value="CALCIUM-TRANSPORTING ATPASE"/>
    <property type="match status" value="1"/>
</dbReference>
<comment type="subcellular location">
    <subcellularLocation>
        <location evidence="1">Endomembrane system</location>
        <topology evidence="1">Multi-pass membrane protein</topology>
    </subcellularLocation>
</comment>
<reference evidence="5" key="1">
    <citation type="submission" date="2021-12" db="EMBL/GenBank/DDBJ databases">
        <title>Prjna785345.</title>
        <authorList>
            <person name="Rujirawat T."/>
            <person name="Krajaejun T."/>
        </authorList>
    </citation>
    <scope>NUCLEOTIDE SEQUENCE</scope>
    <source>
        <strain evidence="5">Pi057C3</strain>
    </source>
</reference>
<proteinExistence type="predicted"/>
<dbReference type="InterPro" id="IPR023298">
    <property type="entry name" value="ATPase_P-typ_TM_dom_sf"/>
</dbReference>
<keyword evidence="4" id="KW-1133">Transmembrane helix</keyword>
<keyword evidence="4" id="KW-0472">Membrane</keyword>